<reference evidence="1" key="2">
    <citation type="submission" date="2020-11" db="EMBL/GenBank/DDBJ databases">
        <authorList>
            <person name="McCartney M.A."/>
            <person name="Auch B."/>
            <person name="Kono T."/>
            <person name="Mallez S."/>
            <person name="Becker A."/>
            <person name="Gohl D.M."/>
            <person name="Silverstein K.A.T."/>
            <person name="Koren S."/>
            <person name="Bechman K.B."/>
            <person name="Herman A."/>
            <person name="Abrahante J.E."/>
            <person name="Garbe J."/>
        </authorList>
    </citation>
    <scope>NUCLEOTIDE SEQUENCE</scope>
    <source>
        <strain evidence="1">Duluth1</strain>
        <tissue evidence="1">Whole animal</tissue>
    </source>
</reference>
<name>A0A9D4LWZ0_DREPO</name>
<dbReference type="InterPro" id="IPR024072">
    <property type="entry name" value="DHFR-like_dom_sf"/>
</dbReference>
<keyword evidence="2" id="KW-1185">Reference proteome</keyword>
<reference evidence="1" key="1">
    <citation type="journal article" date="2019" name="bioRxiv">
        <title>The Genome of the Zebra Mussel, Dreissena polymorpha: A Resource for Invasive Species Research.</title>
        <authorList>
            <person name="McCartney M.A."/>
            <person name="Auch B."/>
            <person name="Kono T."/>
            <person name="Mallez S."/>
            <person name="Zhang Y."/>
            <person name="Obille A."/>
            <person name="Becker A."/>
            <person name="Abrahante J.E."/>
            <person name="Garbe J."/>
            <person name="Badalamenti J.P."/>
            <person name="Herman A."/>
            <person name="Mangelson H."/>
            <person name="Liachko I."/>
            <person name="Sullivan S."/>
            <person name="Sone E.D."/>
            <person name="Koren S."/>
            <person name="Silverstein K.A.T."/>
            <person name="Beckman K.B."/>
            <person name="Gohl D.M."/>
        </authorList>
    </citation>
    <scope>NUCLEOTIDE SEQUENCE</scope>
    <source>
        <strain evidence="1">Duluth1</strain>
        <tissue evidence="1">Whole animal</tissue>
    </source>
</reference>
<dbReference type="Gene3D" id="3.40.430.10">
    <property type="entry name" value="Dihydrofolate Reductase, subunit A"/>
    <property type="match status" value="1"/>
</dbReference>
<dbReference type="SUPFAM" id="SSF53597">
    <property type="entry name" value="Dihydrofolate reductase-like"/>
    <property type="match status" value="1"/>
</dbReference>
<sequence>MCISACSIKTHPNLLTVAESVPEALEYIADLDRKGTVDSVWIMGGAGIYQV</sequence>
<evidence type="ECO:0000313" key="2">
    <source>
        <dbReference type="Proteomes" id="UP000828390"/>
    </source>
</evidence>
<proteinExistence type="predicted"/>
<dbReference type="Proteomes" id="UP000828390">
    <property type="component" value="Unassembled WGS sequence"/>
</dbReference>
<evidence type="ECO:0008006" key="3">
    <source>
        <dbReference type="Google" id="ProtNLM"/>
    </source>
</evidence>
<protein>
    <recommendedName>
        <fullName evidence="3">Dihydrofolate reductase</fullName>
    </recommendedName>
</protein>
<dbReference type="AlphaFoldDB" id="A0A9D4LWZ0"/>
<evidence type="ECO:0000313" key="1">
    <source>
        <dbReference type="EMBL" id="KAH3865765.1"/>
    </source>
</evidence>
<comment type="caution">
    <text evidence="1">The sequence shown here is derived from an EMBL/GenBank/DDBJ whole genome shotgun (WGS) entry which is preliminary data.</text>
</comment>
<organism evidence="1 2">
    <name type="scientific">Dreissena polymorpha</name>
    <name type="common">Zebra mussel</name>
    <name type="synonym">Mytilus polymorpha</name>
    <dbReference type="NCBI Taxonomy" id="45954"/>
    <lineage>
        <taxon>Eukaryota</taxon>
        <taxon>Metazoa</taxon>
        <taxon>Spiralia</taxon>
        <taxon>Lophotrochozoa</taxon>
        <taxon>Mollusca</taxon>
        <taxon>Bivalvia</taxon>
        <taxon>Autobranchia</taxon>
        <taxon>Heteroconchia</taxon>
        <taxon>Euheterodonta</taxon>
        <taxon>Imparidentia</taxon>
        <taxon>Neoheterodontei</taxon>
        <taxon>Myida</taxon>
        <taxon>Dreissenoidea</taxon>
        <taxon>Dreissenidae</taxon>
        <taxon>Dreissena</taxon>
    </lineage>
</organism>
<gene>
    <name evidence="1" type="ORF">DPMN_028808</name>
</gene>
<dbReference type="EMBL" id="JAIWYP010000002">
    <property type="protein sequence ID" value="KAH3865765.1"/>
    <property type="molecule type" value="Genomic_DNA"/>
</dbReference>
<accession>A0A9D4LWZ0</accession>